<dbReference type="RefSeq" id="WP_354448439.1">
    <property type="nucleotide sequence ID" value="NZ_JBEPSH010000012.1"/>
</dbReference>
<accession>A0ABV2QFV1</accession>
<reference evidence="1 2" key="1">
    <citation type="submission" date="2024-06" db="EMBL/GenBank/DDBJ databases">
        <title>Sorghum-associated microbial communities from plants grown in Nebraska, USA.</title>
        <authorList>
            <person name="Schachtman D."/>
        </authorList>
    </citation>
    <scope>NUCLEOTIDE SEQUENCE [LARGE SCALE GENOMIC DNA]</scope>
    <source>
        <strain evidence="1 2">2709</strain>
    </source>
</reference>
<evidence type="ECO:0000313" key="1">
    <source>
        <dbReference type="EMBL" id="MET4579908.1"/>
    </source>
</evidence>
<dbReference type="Proteomes" id="UP001549320">
    <property type="component" value="Unassembled WGS sequence"/>
</dbReference>
<dbReference type="EMBL" id="JBEPSH010000012">
    <property type="protein sequence ID" value="MET4579908.1"/>
    <property type="molecule type" value="Genomic_DNA"/>
</dbReference>
<evidence type="ECO:0008006" key="3">
    <source>
        <dbReference type="Google" id="ProtNLM"/>
    </source>
</evidence>
<proteinExistence type="predicted"/>
<comment type="caution">
    <text evidence="1">The sequence shown here is derived from an EMBL/GenBank/DDBJ whole genome shotgun (WGS) entry which is preliminary data.</text>
</comment>
<evidence type="ECO:0000313" key="2">
    <source>
        <dbReference type="Proteomes" id="UP001549320"/>
    </source>
</evidence>
<sequence>MQTYRRSTSVSLLQAVEGAPTLSHLSHLASQSAVRLALIRPLMPKLLQAAVQAGALEEGSWCLLVPNSAAAAKLRQMTPSLLEVLQARGHPVEKLRIKIITTTGQPGFRR</sequence>
<name>A0ABV2QFV1_9BURK</name>
<organism evidence="1 2">
    <name type="scientific">Ottowia thiooxydans</name>
    <dbReference type="NCBI Taxonomy" id="219182"/>
    <lineage>
        <taxon>Bacteria</taxon>
        <taxon>Pseudomonadati</taxon>
        <taxon>Pseudomonadota</taxon>
        <taxon>Betaproteobacteria</taxon>
        <taxon>Burkholderiales</taxon>
        <taxon>Comamonadaceae</taxon>
        <taxon>Ottowia</taxon>
    </lineage>
</organism>
<protein>
    <recommendedName>
        <fullName evidence="3">DUF721 domain-containing protein</fullName>
    </recommendedName>
</protein>
<gene>
    <name evidence="1" type="ORF">ABIE13_005045</name>
</gene>
<dbReference type="InterPro" id="IPR007922">
    <property type="entry name" value="DciA-like"/>
</dbReference>
<keyword evidence="2" id="KW-1185">Reference proteome</keyword>
<dbReference type="Pfam" id="PF05258">
    <property type="entry name" value="DciA"/>
    <property type="match status" value="1"/>
</dbReference>